<dbReference type="InterPro" id="IPR024051">
    <property type="entry name" value="AICAR_Tfase_dup_dom_sf"/>
</dbReference>
<dbReference type="InterPro" id="IPR036914">
    <property type="entry name" value="MGS-like_dom_sf"/>
</dbReference>
<accession>A0A6J7DYR0</accession>
<keyword evidence="4" id="KW-0808">Transferase</keyword>
<dbReference type="SMART" id="SM00798">
    <property type="entry name" value="AICARFT_IMPCHas"/>
    <property type="match status" value="1"/>
</dbReference>
<dbReference type="GO" id="GO:0006189">
    <property type="term" value="P:'de novo' IMP biosynthetic process"/>
    <property type="evidence" value="ECO:0007669"/>
    <property type="project" value="UniProtKB-UniPathway"/>
</dbReference>
<evidence type="ECO:0000256" key="3">
    <source>
        <dbReference type="ARBA" id="ARBA00007667"/>
    </source>
</evidence>
<evidence type="ECO:0000256" key="8">
    <source>
        <dbReference type="ARBA" id="ARBA00050488"/>
    </source>
</evidence>
<evidence type="ECO:0000259" key="10">
    <source>
        <dbReference type="PROSITE" id="PS51855"/>
    </source>
</evidence>
<dbReference type="CDD" id="cd01421">
    <property type="entry name" value="IMPCH"/>
    <property type="match status" value="1"/>
</dbReference>
<reference evidence="11" key="1">
    <citation type="submission" date="2020-05" db="EMBL/GenBank/DDBJ databases">
        <authorList>
            <person name="Chiriac C."/>
            <person name="Salcher M."/>
            <person name="Ghai R."/>
            <person name="Kavagutti S V."/>
        </authorList>
    </citation>
    <scope>NUCLEOTIDE SEQUENCE</scope>
</reference>
<keyword evidence="7" id="KW-0511">Multifunctional enzyme</keyword>
<dbReference type="GO" id="GO:0004643">
    <property type="term" value="F:phosphoribosylaminoimidazolecarboxamide formyltransferase activity"/>
    <property type="evidence" value="ECO:0007669"/>
    <property type="project" value="UniProtKB-EC"/>
</dbReference>
<comment type="similarity">
    <text evidence="3">Belongs to the PurH family.</text>
</comment>
<dbReference type="InterPro" id="IPR016193">
    <property type="entry name" value="Cytidine_deaminase-like"/>
</dbReference>
<evidence type="ECO:0000256" key="2">
    <source>
        <dbReference type="ARBA" id="ARBA00004954"/>
    </source>
</evidence>
<dbReference type="InterPro" id="IPR011607">
    <property type="entry name" value="MGS-like_dom"/>
</dbReference>
<dbReference type="NCBIfam" id="NF002049">
    <property type="entry name" value="PRK00881.1"/>
    <property type="match status" value="1"/>
</dbReference>
<dbReference type="EMBL" id="CAFBLN010000041">
    <property type="protein sequence ID" value="CAB4874135.1"/>
    <property type="molecule type" value="Genomic_DNA"/>
</dbReference>
<gene>
    <name evidence="11" type="ORF">UFOPK3381_00978</name>
</gene>
<comment type="catalytic activity">
    <reaction evidence="9">
        <text>IMP + H2O = 5-formamido-1-(5-phospho-D-ribosyl)imidazole-4-carboxamide</text>
        <dbReference type="Rhea" id="RHEA:18445"/>
        <dbReference type="ChEBI" id="CHEBI:15377"/>
        <dbReference type="ChEBI" id="CHEBI:58053"/>
        <dbReference type="ChEBI" id="CHEBI:58467"/>
        <dbReference type="EC" id="3.5.4.10"/>
    </reaction>
</comment>
<evidence type="ECO:0000256" key="1">
    <source>
        <dbReference type="ARBA" id="ARBA00004844"/>
    </source>
</evidence>
<dbReference type="PROSITE" id="PS51855">
    <property type="entry name" value="MGS"/>
    <property type="match status" value="1"/>
</dbReference>
<evidence type="ECO:0000256" key="6">
    <source>
        <dbReference type="ARBA" id="ARBA00022801"/>
    </source>
</evidence>
<comment type="pathway">
    <text evidence="1">Purine metabolism; IMP biosynthesis via de novo pathway; IMP from 5-formamido-1-(5-phospho-D-ribosyl)imidazole-4-carboxamide: step 1/1.</text>
</comment>
<evidence type="ECO:0000256" key="9">
    <source>
        <dbReference type="ARBA" id="ARBA00050687"/>
    </source>
</evidence>
<dbReference type="FunFam" id="3.40.140.20:FF:000001">
    <property type="entry name" value="Bifunctional purine biosynthesis protein PurH"/>
    <property type="match status" value="1"/>
</dbReference>
<dbReference type="HAMAP" id="MF_00139">
    <property type="entry name" value="PurH"/>
    <property type="match status" value="1"/>
</dbReference>
<evidence type="ECO:0000256" key="7">
    <source>
        <dbReference type="ARBA" id="ARBA00023268"/>
    </source>
</evidence>
<organism evidence="11">
    <name type="scientific">freshwater metagenome</name>
    <dbReference type="NCBI Taxonomy" id="449393"/>
    <lineage>
        <taxon>unclassified sequences</taxon>
        <taxon>metagenomes</taxon>
        <taxon>ecological metagenomes</taxon>
    </lineage>
</organism>
<feature type="domain" description="MGS-like" evidence="10">
    <location>
        <begin position="1"/>
        <end position="134"/>
    </location>
</feature>
<comment type="catalytic activity">
    <reaction evidence="8">
        <text>(6R)-10-formyltetrahydrofolate + 5-amino-1-(5-phospho-beta-D-ribosyl)imidazole-4-carboxamide = 5-formamido-1-(5-phospho-D-ribosyl)imidazole-4-carboxamide + (6S)-5,6,7,8-tetrahydrofolate</text>
        <dbReference type="Rhea" id="RHEA:22192"/>
        <dbReference type="ChEBI" id="CHEBI:57453"/>
        <dbReference type="ChEBI" id="CHEBI:58467"/>
        <dbReference type="ChEBI" id="CHEBI:58475"/>
        <dbReference type="ChEBI" id="CHEBI:195366"/>
        <dbReference type="EC" id="2.1.2.3"/>
    </reaction>
</comment>
<dbReference type="PANTHER" id="PTHR11692">
    <property type="entry name" value="BIFUNCTIONAL PURINE BIOSYNTHESIS PROTEIN PURH"/>
    <property type="match status" value="1"/>
</dbReference>
<dbReference type="NCBIfam" id="TIGR00355">
    <property type="entry name" value="purH"/>
    <property type="match status" value="1"/>
</dbReference>
<dbReference type="SMART" id="SM00851">
    <property type="entry name" value="MGS"/>
    <property type="match status" value="1"/>
</dbReference>
<dbReference type="SUPFAM" id="SSF52335">
    <property type="entry name" value="Methylglyoxal synthase-like"/>
    <property type="match status" value="1"/>
</dbReference>
<dbReference type="GO" id="GO:0003937">
    <property type="term" value="F:IMP cyclohydrolase activity"/>
    <property type="evidence" value="ECO:0007669"/>
    <property type="project" value="UniProtKB-EC"/>
</dbReference>
<sequence length="513" mass="53750">MRALLSVWDKTGLLEFARGLEALNIDLIASGGTSTALSEAGIAHQKVEEVTQSPEMLDGRVKTLHPKIHGGILADRSKSSHLEDLEAHGITAIDLVVCNLYPFHMDPSVELIDIGGPTMVRASAKNHQHVGIVTNPAQYDVVLAELKESGTLADATRHQLARDAFAHTAAYDAAIVAWFDQGGVIGESPNATDAVVPPTLHLSLDRADVVRYGENPHQIGARYRLHGTTTWWDGVEKHAGTALSYLNLFDADAAWRLVHELSADANGAPAVAIIKHANASGASIGTSFVDAFTKALAADPQSAFGGIVAVGGELDQDLAETIAAGPQADVIIAASMTPEAIATLIARRKATRLLSAPAPEALGLSIRTFGNTALVQNADELVVPVTDWRCVTKRQPTAEELRDLQIAWRVCARTTSNAIVIARDGVAVGVGAGQQSRVVAAGIATQKAGDLAIGGAASSDAFFPFADGLDALTSAGVTAVVQPGGSVRDQEVIDAADAAGIVMMMTGERHFRH</sequence>
<dbReference type="AlphaFoldDB" id="A0A6J7DYR0"/>
<dbReference type="SUPFAM" id="SSF53927">
    <property type="entry name" value="Cytidine deaminase-like"/>
    <property type="match status" value="1"/>
</dbReference>
<keyword evidence="6" id="KW-0378">Hydrolase</keyword>
<keyword evidence="5" id="KW-0658">Purine biosynthesis</keyword>
<dbReference type="Pfam" id="PF02142">
    <property type="entry name" value="MGS"/>
    <property type="match status" value="1"/>
</dbReference>
<protein>
    <submittedName>
        <fullName evidence="11">Unannotated protein</fullName>
    </submittedName>
</protein>
<dbReference type="GO" id="GO:0005829">
    <property type="term" value="C:cytosol"/>
    <property type="evidence" value="ECO:0007669"/>
    <property type="project" value="TreeGrafter"/>
</dbReference>
<dbReference type="PANTHER" id="PTHR11692:SF0">
    <property type="entry name" value="BIFUNCTIONAL PURINE BIOSYNTHESIS PROTEIN ATIC"/>
    <property type="match status" value="1"/>
</dbReference>
<dbReference type="PIRSF" id="PIRSF000414">
    <property type="entry name" value="AICARFT_IMPCHas"/>
    <property type="match status" value="1"/>
</dbReference>
<name>A0A6J7DYR0_9ZZZZ</name>
<dbReference type="Gene3D" id="3.40.50.1380">
    <property type="entry name" value="Methylglyoxal synthase-like domain"/>
    <property type="match status" value="1"/>
</dbReference>
<dbReference type="UniPathway" id="UPA00074">
    <property type="reaction ID" value="UER00133"/>
</dbReference>
<comment type="pathway">
    <text evidence="2">Purine metabolism; IMP biosynthesis via de novo pathway; 5-formamido-1-(5-phospho-D-ribosyl)imidazole-4-carboxamide from 5-amino-1-(5-phospho-D-ribosyl)imidazole-4-carboxamide (10-formyl THF route): step 1/1.</text>
</comment>
<evidence type="ECO:0000313" key="11">
    <source>
        <dbReference type="EMBL" id="CAB4874135.1"/>
    </source>
</evidence>
<evidence type="ECO:0000256" key="4">
    <source>
        <dbReference type="ARBA" id="ARBA00022679"/>
    </source>
</evidence>
<dbReference type="Gene3D" id="3.40.140.20">
    <property type="match status" value="2"/>
</dbReference>
<dbReference type="FunFam" id="3.40.50.1380:FF:000001">
    <property type="entry name" value="Bifunctional purine biosynthesis protein PurH"/>
    <property type="match status" value="1"/>
</dbReference>
<evidence type="ECO:0000256" key="5">
    <source>
        <dbReference type="ARBA" id="ARBA00022755"/>
    </source>
</evidence>
<dbReference type="InterPro" id="IPR002695">
    <property type="entry name" value="PurH-like"/>
</dbReference>
<dbReference type="Pfam" id="PF01808">
    <property type="entry name" value="AICARFT_IMPCHas"/>
    <property type="match status" value="1"/>
</dbReference>
<proteinExistence type="inferred from homology"/>